<keyword evidence="3" id="KW-1185">Reference proteome</keyword>
<dbReference type="AlphaFoldDB" id="A0A4R8HLS6"/>
<name>A0A4R8HLS6_9FIRM</name>
<dbReference type="STRING" id="926561.GCA_000379025_00835"/>
<evidence type="ECO:0000313" key="3">
    <source>
        <dbReference type="Proteomes" id="UP000295832"/>
    </source>
</evidence>
<reference evidence="2 3" key="1">
    <citation type="submission" date="2019-03" db="EMBL/GenBank/DDBJ databases">
        <title>Subsurface microbial communities from deep shales in Ohio and West Virginia, USA.</title>
        <authorList>
            <person name="Wrighton K."/>
        </authorList>
    </citation>
    <scope>NUCLEOTIDE SEQUENCE [LARGE SCALE GENOMIC DNA]</scope>
    <source>
        <strain evidence="2 3">MSL 6dP</strain>
    </source>
</reference>
<protein>
    <submittedName>
        <fullName evidence="2">Uncharacterized protein DUF4397</fullName>
    </submittedName>
</protein>
<gene>
    <name evidence="2" type="ORF">C7959_101212</name>
</gene>
<dbReference type="EMBL" id="SOEG01000001">
    <property type="protein sequence ID" value="TDX59324.1"/>
    <property type="molecule type" value="Genomic_DNA"/>
</dbReference>
<evidence type="ECO:0000313" key="2">
    <source>
        <dbReference type="EMBL" id="TDX59324.1"/>
    </source>
</evidence>
<proteinExistence type="predicted"/>
<dbReference type="InterPro" id="IPR025510">
    <property type="entry name" value="DUF4397"/>
</dbReference>
<comment type="caution">
    <text evidence="2">The sequence shown here is derived from an EMBL/GenBank/DDBJ whole genome shotgun (WGS) entry which is preliminary data.</text>
</comment>
<dbReference type="Proteomes" id="UP000295832">
    <property type="component" value="Unassembled WGS sequence"/>
</dbReference>
<organism evidence="2 3">
    <name type="scientific">Orenia marismortui</name>
    <dbReference type="NCBI Taxonomy" id="46469"/>
    <lineage>
        <taxon>Bacteria</taxon>
        <taxon>Bacillati</taxon>
        <taxon>Bacillota</taxon>
        <taxon>Clostridia</taxon>
        <taxon>Halanaerobiales</taxon>
        <taxon>Halobacteroidaceae</taxon>
        <taxon>Orenia</taxon>
    </lineage>
</organism>
<feature type="domain" description="DUF4397" evidence="1">
    <location>
        <begin position="16"/>
        <end position="131"/>
    </location>
</feature>
<sequence length="213" mass="23951">MYHEPYYLNTDNEAKAYIRILHAAPQAPAVDVYANNNLIAQNLSYRNFTDYISVMPGRYNIKVYPAGKKRNPVIDTSVNIIENTISTVAAIGQSPNLSLLPIEEPRIPIRPNRAYVRAAHLSPNAPSVNVTQENNVILFRDVGYKEVTDYISLRPGTYTFEVKPTGSDQTVLYVPNARLTGNRFYTLYIIGLVGETPPLQMLIPLDGNSYLRF</sequence>
<evidence type="ECO:0000259" key="1">
    <source>
        <dbReference type="Pfam" id="PF14344"/>
    </source>
</evidence>
<accession>A0A4R8HLS6</accession>
<dbReference type="RefSeq" id="WP_134114384.1">
    <property type="nucleotide sequence ID" value="NZ_SOEG01000001.1"/>
</dbReference>
<dbReference type="Pfam" id="PF14344">
    <property type="entry name" value="DUF4397"/>
    <property type="match status" value="1"/>
</dbReference>